<accession>A0A482IN69</accession>
<evidence type="ECO:0000313" key="2">
    <source>
        <dbReference type="Proteomes" id="UP000253772"/>
    </source>
</evidence>
<reference evidence="1 2" key="1">
    <citation type="submission" date="2019-03" db="EMBL/GenBank/DDBJ databases">
        <title>Comparative insights into the high quality Complete genome sequence of highly metal resistant Cupriavidus metallidurans strain BS1 isolated from a gold-copper mine.</title>
        <authorList>
            <person name="Mazhar H.S."/>
            <person name="Rensing C."/>
        </authorList>
    </citation>
    <scope>NUCLEOTIDE SEQUENCE [LARGE SCALE GENOMIC DNA]</scope>
    <source>
        <strain evidence="1 2">BS1</strain>
    </source>
</reference>
<dbReference type="Proteomes" id="UP000253772">
    <property type="component" value="Chromosome c1"/>
</dbReference>
<organism evidence="1 2">
    <name type="scientific">Cupriavidus metallidurans</name>
    <dbReference type="NCBI Taxonomy" id="119219"/>
    <lineage>
        <taxon>Bacteria</taxon>
        <taxon>Pseudomonadati</taxon>
        <taxon>Pseudomonadota</taxon>
        <taxon>Betaproteobacteria</taxon>
        <taxon>Burkholderiales</taxon>
        <taxon>Burkholderiaceae</taxon>
        <taxon>Cupriavidus</taxon>
    </lineage>
</organism>
<dbReference type="EMBL" id="CP037900">
    <property type="protein sequence ID" value="QBP09386.1"/>
    <property type="molecule type" value="Genomic_DNA"/>
</dbReference>
<dbReference type="RefSeq" id="WP_133258042.1">
    <property type="nucleotide sequence ID" value="NZ_CP037900.1"/>
</dbReference>
<sequence length="550" mass="52742">MDRQIIYPGQIPLETDLLNTNKNTMIALSKLAAAMLGTSTVVNGLTVGPNSPAALNVVVSAGEIYALTSVDANAYSSIAADTTHLIVKQGVSLDPTTVPCPAPSTAGFSINYLIQAAFSETDGLPVALPYYNSSNPSQAFSGPGNNGAAQNTRRYGLAVVNAKAGAAATTGTQTTPSPDAGFVGLAVVTVAFGQTTITSSNITAATNAPVIPSGGVVPAIQASGLIVGTDTGTANACVVNYSYPVTALKDGMVLWFKPAAANTGATTLNVNGLGAYPILGAAHTALQGGEIVLNGKCQVVWNLAYSSWVLIECTGAAIQVAPATQSQHAMQLGQATGRLLNIQYFTSSGTYTPSPGTTSIIVEAVGGGGAGGGATSAASNVSAGGSGSAGGWGYKRITSGFSGASVTIGAKGTGVAGAAGGNGTTTSFGAFLSVLGGGGGGAGVAAAVVGIAGSVGAASGVGAGADVGASGQVGNPGVILSPTSGFGGVGAVSRFGSGGLFTGLNGTGVTAGGNASGFGASGSGAIGVNNGATAAGGNGAPGLIIVYEYA</sequence>
<dbReference type="OrthoDB" id="6481168at2"/>
<gene>
    <name evidence="1" type="ORF">DDF84_006255</name>
</gene>
<evidence type="ECO:0000313" key="1">
    <source>
        <dbReference type="EMBL" id="QBP09386.1"/>
    </source>
</evidence>
<dbReference type="AlphaFoldDB" id="A0A482IN69"/>
<protein>
    <submittedName>
        <fullName evidence="1">Phage tail protein</fullName>
    </submittedName>
</protein>
<proteinExistence type="predicted"/>
<name>A0A482IN69_9BURK</name>